<accession>A0ABW4H0B5</accession>
<comment type="caution">
    <text evidence="1">The sequence shown here is derived from an EMBL/GenBank/DDBJ whole genome shotgun (WGS) entry which is preliminary data.</text>
</comment>
<gene>
    <name evidence="1" type="ORF">ACFSJ0_59395</name>
</gene>
<dbReference type="RefSeq" id="WP_219532473.1">
    <property type="nucleotide sequence ID" value="NZ_JAHKRM010000014.1"/>
</dbReference>
<dbReference type="Proteomes" id="UP001597097">
    <property type="component" value="Unassembled WGS sequence"/>
</dbReference>
<evidence type="ECO:0000313" key="2">
    <source>
        <dbReference type="Proteomes" id="UP001597097"/>
    </source>
</evidence>
<reference evidence="2" key="1">
    <citation type="journal article" date="2019" name="Int. J. Syst. Evol. Microbiol.">
        <title>The Global Catalogue of Microorganisms (GCM) 10K type strain sequencing project: providing services to taxonomists for standard genome sequencing and annotation.</title>
        <authorList>
            <consortium name="The Broad Institute Genomics Platform"/>
            <consortium name="The Broad Institute Genome Sequencing Center for Infectious Disease"/>
            <person name="Wu L."/>
            <person name="Ma J."/>
        </authorList>
    </citation>
    <scope>NUCLEOTIDE SEQUENCE [LARGE SCALE GENOMIC DNA]</scope>
    <source>
        <strain evidence="2">CGMCC 1.15399</strain>
    </source>
</reference>
<protein>
    <submittedName>
        <fullName evidence="1">Uncharacterized protein</fullName>
    </submittedName>
</protein>
<evidence type="ECO:0000313" key="1">
    <source>
        <dbReference type="EMBL" id="MFD1547102.1"/>
    </source>
</evidence>
<keyword evidence="2" id="KW-1185">Reference proteome</keyword>
<sequence length="111" mass="12275">MALSRLAREFAAEIDNHDWNDAPYRLDRAGHKREHDGAGKQSVRVLDLQETRFVKTNVMWVVAQVLGHADPNFDIKDFADACGVAGMTEGTLRYGTRRDAEGKYTAPGGIG</sequence>
<dbReference type="EMBL" id="JBHUCM010000072">
    <property type="protein sequence ID" value="MFD1547102.1"/>
    <property type="molecule type" value="Genomic_DNA"/>
</dbReference>
<name>A0ABW4H0B5_9ACTN</name>
<proteinExistence type="predicted"/>
<organism evidence="1 2">
    <name type="scientific">Nonomuraea guangzhouensis</name>
    <dbReference type="NCBI Taxonomy" id="1291555"/>
    <lineage>
        <taxon>Bacteria</taxon>
        <taxon>Bacillati</taxon>
        <taxon>Actinomycetota</taxon>
        <taxon>Actinomycetes</taxon>
        <taxon>Streptosporangiales</taxon>
        <taxon>Streptosporangiaceae</taxon>
        <taxon>Nonomuraea</taxon>
    </lineage>
</organism>